<organism evidence="1">
    <name type="scientific">Dulem virus 126</name>
    <dbReference type="NCBI Taxonomy" id="3145603"/>
    <lineage>
        <taxon>Viruses</taxon>
        <taxon>Monodnaviria</taxon>
        <taxon>Sangervirae</taxon>
        <taxon>Phixviricota</taxon>
        <taxon>Malgrandaviricetes</taxon>
        <taxon>Petitvirales</taxon>
        <taxon>Microviridae</taxon>
        <taxon>Microvirus</taxon>
    </lineage>
</organism>
<evidence type="ECO:0000313" key="1">
    <source>
        <dbReference type="EMBL" id="XCD03483.1"/>
    </source>
</evidence>
<reference evidence="1" key="1">
    <citation type="submission" date="2024-03" db="EMBL/GenBank/DDBJ databases">
        <title>Diverse circular DNA viruses in blood, oral, and fecal samples of captive lemurs.</title>
        <authorList>
            <person name="Paietta E.N."/>
            <person name="Kraberger S."/>
            <person name="Lund M.C."/>
            <person name="Custer J.M."/>
            <person name="Vargas K.M."/>
            <person name="Ehmke E.E."/>
            <person name="Yoder A.D."/>
            <person name="Varsani A."/>
        </authorList>
    </citation>
    <scope>NUCLEOTIDE SEQUENCE</scope>
    <source>
        <strain evidence="1">Duke_18_75</strain>
    </source>
</reference>
<proteinExistence type="predicted"/>
<accession>A0AAU8AUF7</accession>
<protein>
    <submittedName>
        <fullName evidence="1">Uncharacterized protein</fullName>
    </submittedName>
</protein>
<dbReference type="EMBL" id="PP511363">
    <property type="protein sequence ID" value="XCD03483.1"/>
    <property type="molecule type" value="Genomic_DNA"/>
</dbReference>
<name>A0AAU8AUF7_9VIRU</name>
<sequence>MAKISKSSKMLDEVPSIPGDVNSIFYKLYLADFATRLYADGDRVIDFHDAYYRFTRELKVDDFAFLVAIFNAVWPEPYTFFCSTYDLADNICAMLQIDEEDYND</sequence>